<sequence>MPAPDEAPQAETSRPVVYGYLRLEEPDNDQIAMLCKELSSYCAEAGFLLASVFVDREVPGKQVKRPGFAGVIDVLDLASSHGVVVPHLDHLSIDNEVLAFLRRLIRRRGSVLLVVHEEEDLVKADGP</sequence>
<dbReference type="Gene3D" id="3.40.50.1390">
    <property type="entry name" value="Resolvase, N-terminal catalytic domain"/>
    <property type="match status" value="1"/>
</dbReference>
<dbReference type="AlphaFoldDB" id="A0A2T0T4F2"/>
<comment type="caution">
    <text evidence="2">The sequence shown here is derived from an EMBL/GenBank/DDBJ whole genome shotgun (WGS) entry which is preliminary data.</text>
</comment>
<proteinExistence type="predicted"/>
<dbReference type="Pfam" id="PF00239">
    <property type="entry name" value="Resolvase"/>
    <property type="match status" value="1"/>
</dbReference>
<accession>A0A2T0T4F2</accession>
<dbReference type="SUPFAM" id="SSF53041">
    <property type="entry name" value="Resolvase-like"/>
    <property type="match status" value="1"/>
</dbReference>
<dbReference type="GO" id="GO:0000150">
    <property type="term" value="F:DNA strand exchange activity"/>
    <property type="evidence" value="ECO:0007669"/>
    <property type="project" value="InterPro"/>
</dbReference>
<evidence type="ECO:0000313" key="2">
    <source>
        <dbReference type="EMBL" id="PRY40513.1"/>
    </source>
</evidence>
<keyword evidence="3" id="KW-1185">Reference proteome</keyword>
<dbReference type="InterPro" id="IPR036162">
    <property type="entry name" value="Resolvase-like_N_sf"/>
</dbReference>
<dbReference type="EMBL" id="PVTF01000006">
    <property type="protein sequence ID" value="PRY40513.1"/>
    <property type="molecule type" value="Genomic_DNA"/>
</dbReference>
<feature type="domain" description="Resolvase/invertase-type recombinase catalytic" evidence="1">
    <location>
        <begin position="17"/>
        <end position="120"/>
    </location>
</feature>
<gene>
    <name evidence="2" type="ORF">CLV43_106250</name>
</gene>
<evidence type="ECO:0000313" key="3">
    <source>
        <dbReference type="Proteomes" id="UP000239494"/>
    </source>
</evidence>
<reference evidence="2 3" key="1">
    <citation type="submission" date="2018-03" db="EMBL/GenBank/DDBJ databases">
        <title>Genomic Encyclopedia of Archaeal and Bacterial Type Strains, Phase II (KMG-II): from individual species to whole genera.</title>
        <authorList>
            <person name="Goeker M."/>
        </authorList>
    </citation>
    <scope>NUCLEOTIDE SEQUENCE [LARGE SCALE GENOMIC DNA]</scope>
    <source>
        <strain evidence="2 3">DSM 44720</strain>
    </source>
</reference>
<protein>
    <submittedName>
        <fullName evidence="2">Resolvase-like protein</fullName>
    </submittedName>
</protein>
<evidence type="ECO:0000259" key="1">
    <source>
        <dbReference type="Pfam" id="PF00239"/>
    </source>
</evidence>
<dbReference type="RefSeq" id="WP_245886847.1">
    <property type="nucleotide sequence ID" value="NZ_PVTF01000006.1"/>
</dbReference>
<organism evidence="2 3">
    <name type="scientific">Umezawaea tangerina</name>
    <dbReference type="NCBI Taxonomy" id="84725"/>
    <lineage>
        <taxon>Bacteria</taxon>
        <taxon>Bacillati</taxon>
        <taxon>Actinomycetota</taxon>
        <taxon>Actinomycetes</taxon>
        <taxon>Pseudonocardiales</taxon>
        <taxon>Pseudonocardiaceae</taxon>
        <taxon>Umezawaea</taxon>
    </lineage>
</organism>
<dbReference type="InterPro" id="IPR006119">
    <property type="entry name" value="Resolv_N"/>
</dbReference>
<name>A0A2T0T4F2_9PSEU</name>
<dbReference type="GO" id="GO:0003677">
    <property type="term" value="F:DNA binding"/>
    <property type="evidence" value="ECO:0007669"/>
    <property type="project" value="InterPro"/>
</dbReference>
<dbReference type="Proteomes" id="UP000239494">
    <property type="component" value="Unassembled WGS sequence"/>
</dbReference>